<dbReference type="AlphaFoldDB" id="A0A846QMA9"/>
<feature type="binding site" evidence="9">
    <location>
        <position position="217"/>
    </location>
    <ligand>
        <name>NADPH</name>
        <dbReference type="ChEBI" id="CHEBI:57783"/>
    </ligand>
</feature>
<dbReference type="PANTHER" id="PTHR30525:SF0">
    <property type="entry name" value="1-DEOXY-D-XYLULOSE 5-PHOSPHATE REDUCTOISOMERASE, CHLOROPLASTIC"/>
    <property type="match status" value="1"/>
</dbReference>
<keyword evidence="13" id="KW-0413">Isomerase</keyword>
<keyword evidence="4 9" id="KW-0521">NADP</keyword>
<keyword evidence="5 9" id="KW-0560">Oxidoreductase</keyword>
<evidence type="ECO:0000256" key="2">
    <source>
        <dbReference type="ARBA" id="ARBA00006825"/>
    </source>
</evidence>
<feature type="binding site" evidence="9">
    <location>
        <position position="50"/>
    </location>
    <ligand>
        <name>NADPH</name>
        <dbReference type="ChEBI" id="CHEBI:57783"/>
    </ligand>
</feature>
<feature type="binding site" evidence="9">
    <location>
        <position position="137"/>
    </location>
    <ligand>
        <name>1-deoxy-D-xylulose 5-phosphate</name>
        <dbReference type="ChEBI" id="CHEBI:57792"/>
    </ligand>
</feature>
<comment type="catalytic activity">
    <reaction evidence="8">
        <text>2-C-methyl-D-erythritol 4-phosphate + NADP(+) = 1-deoxy-D-xylulose 5-phosphate + NADPH + H(+)</text>
        <dbReference type="Rhea" id="RHEA:13717"/>
        <dbReference type="ChEBI" id="CHEBI:15378"/>
        <dbReference type="ChEBI" id="CHEBI:57783"/>
        <dbReference type="ChEBI" id="CHEBI:57792"/>
        <dbReference type="ChEBI" id="CHEBI:58262"/>
        <dbReference type="ChEBI" id="CHEBI:58349"/>
        <dbReference type="EC" id="1.1.1.267"/>
    </reaction>
    <physiologicalReaction direction="right-to-left" evidence="8">
        <dbReference type="Rhea" id="RHEA:13719"/>
    </physiologicalReaction>
</comment>
<dbReference type="RefSeq" id="WP_167940636.1">
    <property type="nucleotide sequence ID" value="NZ_JAATJA010000001.1"/>
</dbReference>
<evidence type="ECO:0000256" key="4">
    <source>
        <dbReference type="ARBA" id="ARBA00022857"/>
    </source>
</evidence>
<feature type="binding site" evidence="9">
    <location>
        <position position="138"/>
    </location>
    <ligand>
        <name>NADPH</name>
        <dbReference type="ChEBI" id="CHEBI:57783"/>
    </ligand>
</feature>
<keyword evidence="6 9" id="KW-0464">Manganese</keyword>
<evidence type="ECO:0000256" key="7">
    <source>
        <dbReference type="ARBA" id="ARBA00023229"/>
    </source>
</evidence>
<dbReference type="InterPro" id="IPR013644">
    <property type="entry name" value="DXP_reductoisomerase_C"/>
</dbReference>
<feature type="binding site" evidence="9">
    <location>
        <position position="25"/>
    </location>
    <ligand>
        <name>NADPH</name>
        <dbReference type="ChEBI" id="CHEBI:57783"/>
    </ligand>
</feature>
<dbReference type="EC" id="1.1.1.267" evidence="9"/>
<evidence type="ECO:0000259" key="12">
    <source>
        <dbReference type="Pfam" id="PF13288"/>
    </source>
</evidence>
<feature type="binding site" evidence="9">
    <location>
        <position position="163"/>
    </location>
    <ligand>
        <name>1-deoxy-D-xylulose 5-phosphate</name>
        <dbReference type="ChEBI" id="CHEBI:57792"/>
    </ligand>
</feature>
<feature type="binding site" evidence="9">
    <location>
        <position position="224"/>
    </location>
    <ligand>
        <name>1-deoxy-D-xylulose 5-phosphate</name>
        <dbReference type="ChEBI" id="CHEBI:57792"/>
    </ligand>
</feature>
<evidence type="ECO:0000259" key="11">
    <source>
        <dbReference type="Pfam" id="PF08436"/>
    </source>
</evidence>
<dbReference type="NCBIfam" id="NF009114">
    <property type="entry name" value="PRK12464.1"/>
    <property type="match status" value="1"/>
</dbReference>
<dbReference type="GO" id="GO:0016853">
    <property type="term" value="F:isomerase activity"/>
    <property type="evidence" value="ECO:0007669"/>
    <property type="project" value="UniProtKB-KW"/>
</dbReference>
<dbReference type="PIRSF" id="PIRSF006205">
    <property type="entry name" value="Dxp_reductismrs"/>
    <property type="match status" value="1"/>
</dbReference>
<comment type="function">
    <text evidence="9">Catalyzes the NADPH-dependent rearrangement and reduction of 1-deoxy-D-xylulose-5-phosphate (DXP) to 2-C-methyl-D-erythritol 4-phosphate (MEP).</text>
</comment>
<dbReference type="InterPro" id="IPR036291">
    <property type="entry name" value="NAD(P)-bd_dom_sf"/>
</dbReference>
<dbReference type="SUPFAM" id="SSF69055">
    <property type="entry name" value="1-deoxy-D-xylulose-5-phosphate reductoisomerase, C-terminal domain"/>
    <property type="match status" value="1"/>
</dbReference>
<dbReference type="Proteomes" id="UP000580856">
    <property type="component" value="Unassembled WGS sequence"/>
</dbReference>
<comment type="caution">
    <text evidence="13">The sequence shown here is derived from an EMBL/GenBank/DDBJ whole genome shotgun (WGS) entry which is preliminary data.</text>
</comment>
<evidence type="ECO:0000313" key="13">
    <source>
        <dbReference type="EMBL" id="NJB67592.1"/>
    </source>
</evidence>
<evidence type="ECO:0000256" key="8">
    <source>
        <dbReference type="ARBA" id="ARBA00048543"/>
    </source>
</evidence>
<feature type="domain" description="1-deoxy-D-xylulose 5-phosphate reductoisomerase N-terminal" evidence="10">
    <location>
        <begin position="17"/>
        <end position="144"/>
    </location>
</feature>
<keyword evidence="9" id="KW-0460">Magnesium</keyword>
<keyword evidence="3 9" id="KW-0479">Metal-binding</keyword>
<dbReference type="Pfam" id="PF02670">
    <property type="entry name" value="DXP_reductoisom"/>
    <property type="match status" value="1"/>
</dbReference>
<feature type="binding site" evidence="9">
    <location>
        <position position="136"/>
    </location>
    <ligand>
        <name>NADPH</name>
        <dbReference type="ChEBI" id="CHEBI:57783"/>
    </ligand>
</feature>
<dbReference type="UniPathway" id="UPA00056">
    <property type="reaction ID" value="UER00092"/>
</dbReference>
<dbReference type="Gene3D" id="1.10.1740.10">
    <property type="match status" value="1"/>
</dbReference>
<evidence type="ECO:0000259" key="10">
    <source>
        <dbReference type="Pfam" id="PF02670"/>
    </source>
</evidence>
<dbReference type="GO" id="GO:0030604">
    <property type="term" value="F:1-deoxy-D-xylulose-5-phosphate reductoisomerase activity"/>
    <property type="evidence" value="ECO:0007669"/>
    <property type="project" value="UniProtKB-UniRule"/>
</dbReference>
<dbReference type="GO" id="GO:0051484">
    <property type="term" value="P:isopentenyl diphosphate biosynthetic process, methylerythritol 4-phosphate pathway involved in terpenoid biosynthetic process"/>
    <property type="evidence" value="ECO:0007669"/>
    <property type="project" value="TreeGrafter"/>
</dbReference>
<evidence type="ECO:0000256" key="9">
    <source>
        <dbReference type="HAMAP-Rule" id="MF_00183"/>
    </source>
</evidence>
<feature type="domain" description="1-deoxy-D-xylulose 5-phosphate reductoisomerase C-terminal" evidence="11">
    <location>
        <begin position="158"/>
        <end position="241"/>
    </location>
</feature>
<dbReference type="Pfam" id="PF13288">
    <property type="entry name" value="DXPR_C"/>
    <property type="match status" value="1"/>
</dbReference>
<comment type="cofactor">
    <cofactor evidence="9">
        <name>Mg(2+)</name>
        <dbReference type="ChEBI" id="CHEBI:18420"/>
    </cofactor>
    <cofactor evidence="9">
        <name>Mn(2+)</name>
        <dbReference type="ChEBI" id="CHEBI:29035"/>
    </cofactor>
</comment>
<feature type="binding site" evidence="9">
    <location>
        <position position="164"/>
    </location>
    <ligand>
        <name>1-deoxy-D-xylulose 5-phosphate</name>
        <dbReference type="ChEBI" id="CHEBI:57792"/>
    </ligand>
</feature>
<dbReference type="PANTHER" id="PTHR30525">
    <property type="entry name" value="1-DEOXY-D-XYLULOSE 5-PHOSPHATE REDUCTOISOMERASE"/>
    <property type="match status" value="1"/>
</dbReference>
<evidence type="ECO:0000256" key="3">
    <source>
        <dbReference type="ARBA" id="ARBA00022723"/>
    </source>
</evidence>
<keyword evidence="7 9" id="KW-0414">Isoprene biosynthesis</keyword>
<name>A0A846QMA9_9BACT</name>
<feature type="binding site" evidence="9">
    <location>
        <position position="233"/>
    </location>
    <ligand>
        <name>Mn(2+)</name>
        <dbReference type="ChEBI" id="CHEBI:29035"/>
    </ligand>
</feature>
<dbReference type="Pfam" id="PF08436">
    <property type="entry name" value="DXP_redisom_C"/>
    <property type="match status" value="1"/>
</dbReference>
<dbReference type="HAMAP" id="MF_00183">
    <property type="entry name" value="DXP_reductoisom"/>
    <property type="match status" value="1"/>
</dbReference>
<feature type="binding site" evidence="9">
    <location>
        <position position="26"/>
    </location>
    <ligand>
        <name>NADPH</name>
        <dbReference type="ChEBI" id="CHEBI:57783"/>
    </ligand>
</feature>
<evidence type="ECO:0000256" key="1">
    <source>
        <dbReference type="ARBA" id="ARBA00005094"/>
    </source>
</evidence>
<feature type="binding site" evidence="9">
    <location>
        <position position="230"/>
    </location>
    <ligand>
        <name>1-deoxy-D-xylulose 5-phosphate</name>
        <dbReference type="ChEBI" id="CHEBI:57792"/>
    </ligand>
</feature>
<feature type="binding site" evidence="9">
    <location>
        <position position="211"/>
    </location>
    <ligand>
        <name>1-deoxy-D-xylulose 5-phosphate</name>
        <dbReference type="ChEBI" id="CHEBI:57792"/>
    </ligand>
</feature>
<feature type="domain" description="DXP reductoisomerase C-terminal" evidence="12">
    <location>
        <begin position="273"/>
        <end position="389"/>
    </location>
</feature>
<feature type="binding site" evidence="9">
    <location>
        <position position="233"/>
    </location>
    <ligand>
        <name>1-deoxy-D-xylulose 5-phosphate</name>
        <dbReference type="ChEBI" id="CHEBI:57792"/>
    </ligand>
</feature>
<proteinExistence type="inferred from homology"/>
<feature type="binding site" evidence="9">
    <location>
        <position position="51"/>
    </location>
    <ligand>
        <name>NADPH</name>
        <dbReference type="ChEBI" id="CHEBI:57783"/>
    </ligand>
</feature>
<protein>
    <recommendedName>
        <fullName evidence="9">1-deoxy-D-xylulose 5-phosphate reductoisomerase</fullName>
        <shortName evidence="9">DXP reductoisomerase</shortName>
        <ecNumber evidence="9">1.1.1.267</ecNumber>
    </recommendedName>
    <alternativeName>
        <fullName evidence="9">1-deoxyxylulose-5-phosphate reductoisomerase</fullName>
    </alternativeName>
    <alternativeName>
        <fullName evidence="9">2-C-methyl-D-erythritol 4-phosphate synthase</fullName>
    </alternativeName>
</protein>
<evidence type="ECO:0000313" key="14">
    <source>
        <dbReference type="Proteomes" id="UP000580856"/>
    </source>
</evidence>
<organism evidence="13 14">
    <name type="scientific">Desulfobaculum xiamenense</name>
    <dbReference type="NCBI Taxonomy" id="995050"/>
    <lineage>
        <taxon>Bacteria</taxon>
        <taxon>Pseudomonadati</taxon>
        <taxon>Thermodesulfobacteriota</taxon>
        <taxon>Desulfovibrionia</taxon>
        <taxon>Desulfovibrionales</taxon>
        <taxon>Desulfovibrionaceae</taxon>
        <taxon>Desulfobaculum</taxon>
    </lineage>
</organism>
<sequence length="397" mass="42359">MSYISPLVPHSGESRRLVILGSTGSIGVSTLKVLAEHPGKFDVLALAGARNARLLAEQATRLRPPFLAVLNDETADELRALLPGGYTPAILVGPQAYVDLATMPEADIILAAQVGAAGLPPALAAARAGKTIALANKEALVLAGHLFRTVCHETGAVILPVDSEHNALFQGMCGHNPRDIRRLVLTASGGPFRGKSLDELRSVTREQALAHPNWSMGAKISIDSATLMNKGLEVIEAYHLFGLPLESIDVVVHPQSVVHSLVEYEDRSMLAHMGPTTMMIPIAYALGWPDRLALSLEPLDLVKAGHLTFEAPALNIFPCLGYAYDALKAGPSHPVVLNAANEVAVELFLDGRIGFLDIPAIIRQALDAHRGADVQSLEAILHLDRETRAAVRSRLPA</sequence>
<dbReference type="InterPro" id="IPR026877">
    <property type="entry name" value="DXPR_C"/>
</dbReference>
<dbReference type="SUPFAM" id="SSF51735">
    <property type="entry name" value="NAD(P)-binding Rossmann-fold domains"/>
    <property type="match status" value="1"/>
</dbReference>
<dbReference type="EMBL" id="JAATJA010000001">
    <property type="protein sequence ID" value="NJB67592.1"/>
    <property type="molecule type" value="Genomic_DNA"/>
</dbReference>
<dbReference type="GO" id="GO:0070402">
    <property type="term" value="F:NADPH binding"/>
    <property type="evidence" value="ECO:0007669"/>
    <property type="project" value="InterPro"/>
</dbReference>
<evidence type="ECO:0000256" key="6">
    <source>
        <dbReference type="ARBA" id="ARBA00023211"/>
    </source>
</evidence>
<keyword evidence="14" id="KW-1185">Reference proteome</keyword>
<feature type="binding site" evidence="9">
    <location>
        <position position="49"/>
    </location>
    <ligand>
        <name>NADPH</name>
        <dbReference type="ChEBI" id="CHEBI:57783"/>
    </ligand>
</feature>
<feature type="binding site" evidence="9">
    <location>
        <position position="23"/>
    </location>
    <ligand>
        <name>NADPH</name>
        <dbReference type="ChEBI" id="CHEBI:57783"/>
    </ligand>
</feature>
<evidence type="ECO:0000256" key="5">
    <source>
        <dbReference type="ARBA" id="ARBA00023002"/>
    </source>
</evidence>
<dbReference type="InterPro" id="IPR013512">
    <property type="entry name" value="DXP_reductoisomerase_N"/>
</dbReference>
<comment type="pathway">
    <text evidence="1 9">Isoprenoid biosynthesis; isopentenyl diphosphate biosynthesis via DXP pathway; isopentenyl diphosphate from 1-deoxy-D-xylulose 5-phosphate: step 1/6.</text>
</comment>
<feature type="binding site" evidence="9">
    <location>
        <position position="164"/>
    </location>
    <ligand>
        <name>Mn(2+)</name>
        <dbReference type="ChEBI" id="CHEBI:29035"/>
    </ligand>
</feature>
<comment type="similarity">
    <text evidence="2 9">Belongs to the DXR family.</text>
</comment>
<dbReference type="Gene3D" id="3.40.50.720">
    <property type="entry name" value="NAD(P)-binding Rossmann-like Domain"/>
    <property type="match status" value="1"/>
</dbReference>
<accession>A0A846QMA9</accession>
<dbReference type="NCBIfam" id="TIGR00243">
    <property type="entry name" value="Dxr"/>
    <property type="match status" value="1"/>
</dbReference>
<dbReference type="FunFam" id="3.40.50.720:FF:000045">
    <property type="entry name" value="1-deoxy-D-xylulose 5-phosphate reductoisomerase"/>
    <property type="match status" value="1"/>
</dbReference>
<feature type="binding site" evidence="9">
    <location>
        <position position="162"/>
    </location>
    <ligand>
        <name>Mn(2+)</name>
        <dbReference type="ChEBI" id="CHEBI:29035"/>
    </ligand>
</feature>
<dbReference type="InterPro" id="IPR003821">
    <property type="entry name" value="DXP_reductoisomerase"/>
</dbReference>
<gene>
    <name evidence="9" type="primary">dxr</name>
    <name evidence="13" type="ORF">GGQ74_001232</name>
</gene>
<feature type="binding site" evidence="9">
    <location>
        <position position="188"/>
    </location>
    <ligand>
        <name>1-deoxy-D-xylulose 5-phosphate</name>
        <dbReference type="ChEBI" id="CHEBI:57792"/>
    </ligand>
</feature>
<dbReference type="InterPro" id="IPR036169">
    <property type="entry name" value="DXPR_C_sf"/>
</dbReference>
<feature type="binding site" evidence="9">
    <location>
        <position position="24"/>
    </location>
    <ligand>
        <name>NADPH</name>
        <dbReference type="ChEBI" id="CHEBI:57783"/>
    </ligand>
</feature>
<dbReference type="GO" id="GO:0030145">
    <property type="term" value="F:manganese ion binding"/>
    <property type="evidence" value="ECO:0007669"/>
    <property type="project" value="TreeGrafter"/>
</dbReference>
<dbReference type="SUPFAM" id="SSF55347">
    <property type="entry name" value="Glyceraldehyde-3-phosphate dehydrogenase-like, C-terminal domain"/>
    <property type="match status" value="1"/>
</dbReference>
<feature type="binding site" evidence="9">
    <location>
        <position position="229"/>
    </location>
    <ligand>
        <name>1-deoxy-D-xylulose 5-phosphate</name>
        <dbReference type="ChEBI" id="CHEBI:57792"/>
    </ligand>
</feature>
<reference evidence="13 14" key="1">
    <citation type="submission" date="2020-03" db="EMBL/GenBank/DDBJ databases">
        <title>Genomic Encyclopedia of Type Strains, Phase IV (KMG-IV): sequencing the most valuable type-strain genomes for metagenomic binning, comparative biology and taxonomic classification.</title>
        <authorList>
            <person name="Goeker M."/>
        </authorList>
    </citation>
    <scope>NUCLEOTIDE SEQUENCE [LARGE SCALE GENOMIC DNA]</scope>
    <source>
        <strain evidence="13 14">DSM 24233</strain>
    </source>
</reference>